<dbReference type="Pfam" id="PF07858">
    <property type="entry name" value="LEH"/>
    <property type="match status" value="1"/>
</dbReference>
<sequence>MAMTNHIKLARDFITAWEDKNLNQILNMMAKNCKYHNIPMQPLEGHDNIKSFIAPVIEMSQKIVWDIHQIADDDTGNVFTERTDKFLINDTWIELPVCGVMTFSDGLMTHWRDYFDLTTFEKAMEEATA</sequence>
<organism evidence="2 3">
    <name type="scientific">PS1 clade bacterium</name>
    <dbReference type="NCBI Taxonomy" id="2175152"/>
    <lineage>
        <taxon>Bacteria</taxon>
        <taxon>Pseudomonadati</taxon>
        <taxon>Pseudomonadota</taxon>
        <taxon>Alphaproteobacteria</taxon>
        <taxon>PS1 clade</taxon>
    </lineage>
</organism>
<dbReference type="Proteomes" id="UP000252289">
    <property type="component" value="Unassembled WGS sequence"/>
</dbReference>
<accession>A0A368EKJ7</accession>
<reference evidence="2 3" key="1">
    <citation type="journal article" date="2018" name="Microbiome">
        <title>Fine metagenomic profile of the Mediterranean stratified and mixed water columns revealed by assembly and recruitment.</title>
        <authorList>
            <person name="Haro-Moreno J.M."/>
            <person name="Lopez-Perez M."/>
            <person name="De La Torre J.R."/>
            <person name="Picazo A."/>
            <person name="Camacho A."/>
            <person name="Rodriguez-Valera F."/>
        </authorList>
    </citation>
    <scope>NUCLEOTIDE SEQUENCE [LARGE SCALE GENOMIC DNA]</scope>
    <source>
        <strain evidence="2">MED-G50</strain>
    </source>
</reference>
<dbReference type="AlphaFoldDB" id="A0A368EKJ7"/>
<protein>
    <recommendedName>
        <fullName evidence="1">Limonene-1,2-epoxide hydrolase domain-containing protein</fullName>
    </recommendedName>
</protein>
<dbReference type="SUPFAM" id="SSF54427">
    <property type="entry name" value="NTF2-like"/>
    <property type="match status" value="1"/>
</dbReference>
<dbReference type="InterPro" id="IPR032710">
    <property type="entry name" value="NTF2-like_dom_sf"/>
</dbReference>
<proteinExistence type="predicted"/>
<feature type="domain" description="Limonene-1,2-epoxide hydrolase" evidence="1">
    <location>
        <begin position="6"/>
        <end position="123"/>
    </location>
</feature>
<dbReference type="Gene3D" id="3.10.450.50">
    <property type="match status" value="1"/>
</dbReference>
<evidence type="ECO:0000259" key="1">
    <source>
        <dbReference type="Pfam" id="PF07858"/>
    </source>
</evidence>
<name>A0A368EKJ7_9PROT</name>
<dbReference type="InterPro" id="IPR013100">
    <property type="entry name" value="LEH"/>
</dbReference>
<evidence type="ECO:0000313" key="2">
    <source>
        <dbReference type="EMBL" id="RCL85175.1"/>
    </source>
</evidence>
<comment type="caution">
    <text evidence="2">The sequence shown here is derived from an EMBL/GenBank/DDBJ whole genome shotgun (WGS) entry which is preliminary data.</text>
</comment>
<evidence type="ECO:0000313" key="3">
    <source>
        <dbReference type="Proteomes" id="UP000252289"/>
    </source>
</evidence>
<gene>
    <name evidence="2" type="ORF">DBW64_01775</name>
</gene>
<dbReference type="EMBL" id="QOQK01000004">
    <property type="protein sequence ID" value="RCL85175.1"/>
    <property type="molecule type" value="Genomic_DNA"/>
</dbReference>